<feature type="compositionally biased region" description="Low complexity" evidence="1">
    <location>
        <begin position="289"/>
        <end position="301"/>
    </location>
</feature>
<dbReference type="PANTHER" id="PTHR34427:SF5">
    <property type="entry name" value="DUF4283 DOMAIN-CONTAINING PROTEIN"/>
    <property type="match status" value="1"/>
</dbReference>
<feature type="region of interest" description="Disordered" evidence="1">
    <location>
        <begin position="285"/>
        <end position="306"/>
    </location>
</feature>
<dbReference type="EMBL" id="OX451735">
    <property type="protein sequence ID" value="CAI8593122.1"/>
    <property type="molecule type" value="Genomic_DNA"/>
</dbReference>
<reference evidence="2 3" key="1">
    <citation type="submission" date="2023-01" db="EMBL/GenBank/DDBJ databases">
        <authorList>
            <person name="Kreplak J."/>
        </authorList>
    </citation>
    <scope>NUCLEOTIDE SEQUENCE [LARGE SCALE GENOMIC DNA]</scope>
</reference>
<dbReference type="AlphaFoldDB" id="A0AAV0Z5N1"/>
<organism evidence="2 3">
    <name type="scientific">Vicia faba</name>
    <name type="common">Broad bean</name>
    <name type="synonym">Faba vulgaris</name>
    <dbReference type="NCBI Taxonomy" id="3906"/>
    <lineage>
        <taxon>Eukaryota</taxon>
        <taxon>Viridiplantae</taxon>
        <taxon>Streptophyta</taxon>
        <taxon>Embryophyta</taxon>
        <taxon>Tracheophyta</taxon>
        <taxon>Spermatophyta</taxon>
        <taxon>Magnoliopsida</taxon>
        <taxon>eudicotyledons</taxon>
        <taxon>Gunneridae</taxon>
        <taxon>Pentapetalae</taxon>
        <taxon>rosids</taxon>
        <taxon>fabids</taxon>
        <taxon>Fabales</taxon>
        <taxon>Fabaceae</taxon>
        <taxon>Papilionoideae</taxon>
        <taxon>50 kb inversion clade</taxon>
        <taxon>NPAAA clade</taxon>
        <taxon>Hologalegina</taxon>
        <taxon>IRL clade</taxon>
        <taxon>Fabeae</taxon>
        <taxon>Vicia</taxon>
    </lineage>
</organism>
<feature type="region of interest" description="Disordered" evidence="1">
    <location>
        <begin position="326"/>
        <end position="347"/>
    </location>
</feature>
<keyword evidence="3" id="KW-1185">Reference proteome</keyword>
<sequence>MGKQFGFARLIEVDDARMMAVRLNNVHIMGKKIHVNVPRFERTSFIADSREGRVGALSKEKNLWQYVGFRGHESTHTRWGRRTFADVLVNNSQKHISKVKLSFSFVSKEEDRKRLEKAFIRKSTILGSTYNIQTFFEMKGMFGINVIPLGVNLCLLQEKEDIVFDALFKEEDNWWKSWFSVIRKWSEGELDDTRLMWIQVYGIPAHGWHADFFVKLANSLSVFVCIDEITAPGSNLEVARIQLKVPLAFKLVECINVEIDGKCFDLTLKEDFTGLFRVVTSNSFSQITGSGSSNSEDGWSSDYFEEHDASERNEMIDSIEEFSPQVESAGLGSKISGQEGASGKEEL</sequence>
<evidence type="ECO:0008006" key="4">
    <source>
        <dbReference type="Google" id="ProtNLM"/>
    </source>
</evidence>
<dbReference type="Proteomes" id="UP001157006">
    <property type="component" value="Chromosome 1S"/>
</dbReference>
<accession>A0AAV0Z5N1</accession>
<gene>
    <name evidence="2" type="ORF">VFH_I075440</name>
</gene>
<dbReference type="PANTHER" id="PTHR34427">
    <property type="entry name" value="DUF4283 DOMAIN PROTEIN"/>
    <property type="match status" value="1"/>
</dbReference>
<evidence type="ECO:0000313" key="2">
    <source>
        <dbReference type="EMBL" id="CAI8593122.1"/>
    </source>
</evidence>
<name>A0AAV0Z5N1_VICFA</name>
<evidence type="ECO:0000256" key="1">
    <source>
        <dbReference type="SAM" id="MobiDB-lite"/>
    </source>
</evidence>
<proteinExistence type="predicted"/>
<protein>
    <recommendedName>
        <fullName evidence="4">DUF4283 domain-containing protein</fullName>
    </recommendedName>
</protein>
<evidence type="ECO:0000313" key="3">
    <source>
        <dbReference type="Proteomes" id="UP001157006"/>
    </source>
</evidence>